<feature type="compositionally biased region" description="Basic and acidic residues" evidence="1">
    <location>
        <begin position="253"/>
        <end position="273"/>
    </location>
</feature>
<dbReference type="OrthoDB" id="3886346at2759"/>
<sequence length="354" mass="38438">MSEEAVTSFGSIIESVPGWIAELEDILQSVAARQNQLQSTRQPCGDNDYAPEERPASRQGSSPSEAPSGAQQQTPQVHPLDVTGVAPRKRKTGSSISGHSGPLKYRHKSHHAIYYDGDAQKGFEKMVRNIGTCRNGIRKGKMTARIELLTRSGSSSSSDASRNSREYASTQIPKLGPRRTRESSPVSGALGTGKEMAVFDLVDRCLEASQSMCEKAAYQLLRDGECKAEITAARQKCIEAQSLAEAELPSLKRQAEKAARRRKGEEGEAEEQKAASPQLQLNGPKACSREALIPAASPTAFDIALEVDPDVDDDDSDEEKDSGEEMRAVAMQLPIGKFRQTRQLRGRLATPTQA</sequence>
<feature type="compositionally biased region" description="Low complexity" evidence="1">
    <location>
        <begin position="151"/>
        <end position="161"/>
    </location>
</feature>
<feature type="region of interest" description="Disordered" evidence="1">
    <location>
        <begin position="251"/>
        <end position="354"/>
    </location>
</feature>
<feature type="region of interest" description="Disordered" evidence="1">
    <location>
        <begin position="33"/>
        <end position="105"/>
    </location>
</feature>
<feature type="compositionally biased region" description="Polar residues" evidence="1">
    <location>
        <begin position="58"/>
        <end position="76"/>
    </location>
</feature>
<dbReference type="Proteomes" id="UP000799441">
    <property type="component" value="Unassembled WGS sequence"/>
</dbReference>
<comment type="caution">
    <text evidence="2">The sequence shown here is derived from an EMBL/GenBank/DDBJ whole genome shotgun (WGS) entry which is preliminary data.</text>
</comment>
<evidence type="ECO:0000313" key="3">
    <source>
        <dbReference type="Proteomes" id="UP000799441"/>
    </source>
</evidence>
<dbReference type="AlphaFoldDB" id="A0A9P4UQK8"/>
<protein>
    <submittedName>
        <fullName evidence="2">Uncharacterized protein</fullName>
    </submittedName>
</protein>
<feature type="compositionally biased region" description="Acidic residues" evidence="1">
    <location>
        <begin position="305"/>
        <end position="322"/>
    </location>
</feature>
<feature type="region of interest" description="Disordered" evidence="1">
    <location>
        <begin position="149"/>
        <end position="190"/>
    </location>
</feature>
<dbReference type="EMBL" id="MU003789">
    <property type="protein sequence ID" value="KAF2721621.1"/>
    <property type="molecule type" value="Genomic_DNA"/>
</dbReference>
<evidence type="ECO:0000256" key="1">
    <source>
        <dbReference type="SAM" id="MobiDB-lite"/>
    </source>
</evidence>
<keyword evidence="3" id="KW-1185">Reference proteome</keyword>
<evidence type="ECO:0000313" key="2">
    <source>
        <dbReference type="EMBL" id="KAF2721621.1"/>
    </source>
</evidence>
<feature type="compositionally biased region" description="Polar residues" evidence="1">
    <location>
        <begin position="33"/>
        <end position="42"/>
    </location>
</feature>
<name>A0A9P4UQK8_9PEZI</name>
<gene>
    <name evidence="2" type="ORF">K431DRAFT_268395</name>
</gene>
<organism evidence="2 3">
    <name type="scientific">Polychaeton citri CBS 116435</name>
    <dbReference type="NCBI Taxonomy" id="1314669"/>
    <lineage>
        <taxon>Eukaryota</taxon>
        <taxon>Fungi</taxon>
        <taxon>Dikarya</taxon>
        <taxon>Ascomycota</taxon>
        <taxon>Pezizomycotina</taxon>
        <taxon>Dothideomycetes</taxon>
        <taxon>Dothideomycetidae</taxon>
        <taxon>Capnodiales</taxon>
        <taxon>Capnodiaceae</taxon>
        <taxon>Polychaeton</taxon>
    </lineage>
</organism>
<accession>A0A9P4UQK8</accession>
<proteinExistence type="predicted"/>
<reference evidence="2" key="1">
    <citation type="journal article" date="2020" name="Stud. Mycol.">
        <title>101 Dothideomycetes genomes: a test case for predicting lifestyles and emergence of pathogens.</title>
        <authorList>
            <person name="Haridas S."/>
            <person name="Albert R."/>
            <person name="Binder M."/>
            <person name="Bloem J."/>
            <person name="Labutti K."/>
            <person name="Salamov A."/>
            <person name="Andreopoulos B."/>
            <person name="Baker S."/>
            <person name="Barry K."/>
            <person name="Bills G."/>
            <person name="Bluhm B."/>
            <person name="Cannon C."/>
            <person name="Castanera R."/>
            <person name="Culley D."/>
            <person name="Daum C."/>
            <person name="Ezra D."/>
            <person name="Gonzalez J."/>
            <person name="Henrissat B."/>
            <person name="Kuo A."/>
            <person name="Liang C."/>
            <person name="Lipzen A."/>
            <person name="Lutzoni F."/>
            <person name="Magnuson J."/>
            <person name="Mondo S."/>
            <person name="Nolan M."/>
            <person name="Ohm R."/>
            <person name="Pangilinan J."/>
            <person name="Park H.-J."/>
            <person name="Ramirez L."/>
            <person name="Alfaro M."/>
            <person name="Sun H."/>
            <person name="Tritt A."/>
            <person name="Yoshinaga Y."/>
            <person name="Zwiers L.-H."/>
            <person name="Turgeon B."/>
            <person name="Goodwin S."/>
            <person name="Spatafora J."/>
            <person name="Crous P."/>
            <person name="Grigoriev I."/>
        </authorList>
    </citation>
    <scope>NUCLEOTIDE SEQUENCE</scope>
    <source>
        <strain evidence="2">CBS 116435</strain>
    </source>
</reference>